<reference evidence="1 2" key="1">
    <citation type="submission" date="2020-02" db="EMBL/GenBank/DDBJ databases">
        <title>Pseudoroseicyclus tamarix, sp. nov., isolated from offshore sediment of a Tamarix chinensis forest.</title>
        <authorList>
            <person name="Gai Y."/>
        </authorList>
    </citation>
    <scope>NUCLEOTIDE SEQUENCE [LARGE SCALE GENOMIC DNA]</scope>
    <source>
        <strain evidence="1 2">CLL3-39</strain>
    </source>
</reference>
<dbReference type="EMBL" id="JAAGAB010000002">
    <property type="protein sequence ID" value="NDV01348.1"/>
    <property type="molecule type" value="Genomic_DNA"/>
</dbReference>
<dbReference type="AlphaFoldDB" id="A0A6B2JSY5"/>
<keyword evidence="2" id="KW-1185">Reference proteome</keyword>
<evidence type="ECO:0000313" key="2">
    <source>
        <dbReference type="Proteomes" id="UP000474757"/>
    </source>
</evidence>
<dbReference type="RefSeq" id="WP_163893058.1">
    <property type="nucleotide sequence ID" value="NZ_JAAFYS010000002.1"/>
</dbReference>
<proteinExistence type="predicted"/>
<dbReference type="Proteomes" id="UP000474757">
    <property type="component" value="Unassembled WGS sequence"/>
</dbReference>
<name>A0A6B2JSY5_9RHOB</name>
<keyword evidence="1" id="KW-0808">Transferase</keyword>
<keyword evidence="1" id="KW-0418">Kinase</keyword>
<dbReference type="GO" id="GO:0016301">
    <property type="term" value="F:kinase activity"/>
    <property type="evidence" value="ECO:0007669"/>
    <property type="project" value="UniProtKB-KW"/>
</dbReference>
<organism evidence="1 2">
    <name type="scientific">Pseudoroseicyclus tamaricis</name>
    <dbReference type="NCBI Taxonomy" id="2705421"/>
    <lineage>
        <taxon>Bacteria</taxon>
        <taxon>Pseudomonadati</taxon>
        <taxon>Pseudomonadota</taxon>
        <taxon>Alphaproteobacteria</taxon>
        <taxon>Rhodobacterales</taxon>
        <taxon>Paracoccaceae</taxon>
        <taxon>Pseudoroseicyclus</taxon>
    </lineage>
</organism>
<gene>
    <name evidence="1" type="ORF">GZA08_10265</name>
</gene>
<comment type="caution">
    <text evidence="1">The sequence shown here is derived from an EMBL/GenBank/DDBJ whole genome shotgun (WGS) entry which is preliminary data.</text>
</comment>
<accession>A0A6B2JSY5</accession>
<protein>
    <submittedName>
        <fullName evidence="1">Serine kinase</fullName>
    </submittedName>
</protein>
<dbReference type="SUPFAM" id="SSF53795">
    <property type="entry name" value="PEP carboxykinase-like"/>
    <property type="match status" value="1"/>
</dbReference>
<sequence length="318" mass="33423">MSYDLSPPVIAPARYRAFGLRIHSEIPLPEMAPEAPGDALPDVTILRGPPLDETGRTSPEAQFQPGRAEFFWPAVGRFTVTAPGRIEASAAAGVSDELLAFPLLGPVLATLLHMRGLFLLHASAITMNGRDAIVLAGDKGAGKSTTAAALCHAGHAMLSDDIVALGDEAPPAVLPAWNQMKLSAEAAAHLAPEASVTRGHVHDDIPKLRILMPGEPPAAAVPLARVYTLKRDSAVSVPQIRPLSPPQALALTLRYAYMARFHGMAPKGEAERRSFRQASALAGQVTMGELLLPVGIDRLPAVADVIAADLASSRRGAP</sequence>
<dbReference type="InterPro" id="IPR027417">
    <property type="entry name" value="P-loop_NTPase"/>
</dbReference>
<dbReference type="Gene3D" id="3.40.50.300">
    <property type="entry name" value="P-loop containing nucleotide triphosphate hydrolases"/>
    <property type="match status" value="1"/>
</dbReference>
<evidence type="ECO:0000313" key="1">
    <source>
        <dbReference type="EMBL" id="NDV01348.1"/>
    </source>
</evidence>